<evidence type="ECO:0000256" key="7">
    <source>
        <dbReference type="SAM" id="MobiDB-lite"/>
    </source>
</evidence>
<feature type="region of interest" description="Disordered" evidence="7">
    <location>
        <begin position="66"/>
        <end position="105"/>
    </location>
</feature>
<dbReference type="Proteomes" id="UP000815325">
    <property type="component" value="Unassembled WGS sequence"/>
</dbReference>
<dbReference type="PANTHER" id="PTHR46373:SF2">
    <property type="entry name" value="RWP-RK DOMAIN-CONTAINING PROTEIN"/>
    <property type="match status" value="1"/>
</dbReference>
<comment type="function">
    <text evidence="1">Putative transcription factor.</text>
</comment>
<dbReference type="PANTHER" id="PTHR46373">
    <property type="entry name" value="PROTEIN RKD4"/>
    <property type="match status" value="1"/>
</dbReference>
<dbReference type="InterPro" id="IPR003035">
    <property type="entry name" value="RWP-RK_dom"/>
</dbReference>
<protein>
    <recommendedName>
        <fullName evidence="8">RWP-RK domain-containing protein</fullName>
    </recommendedName>
</protein>
<dbReference type="InterPro" id="IPR044607">
    <property type="entry name" value="RKD-like"/>
</dbReference>
<dbReference type="PROSITE" id="PS51519">
    <property type="entry name" value="RWP_RK"/>
    <property type="match status" value="1"/>
</dbReference>
<sequence>MESLDSLPDISHVPVDLVPRVDAFPQGPPTPPHPRLLRAENAGAPCIRSNLGGKGNGKLPLPCMPHPSRPFSLQQVSKDAQTATVKRGPGRPRKNPKPDSPFSLPGHLCQLQQQQPPLQLLQQHGQQVAYGNCSEDSESQAALFFAPQLFEPGSLHESGVQMLHPLMGNPALQGSSTRAVLKSHQQPKVKQLRASTNNLVSRSAAAEKCQVSNSHPFETSSLPFDKRKGESYEGCAKHCQSNVCNSQSFKALLPADMNNAPLRTLASILPSTGKEVSREQASIIDPKPIPPANEIVHPMAQQVGRNTENVNIRMDFISQLQNELCCSYHFSETSEEGATEPISRHLPGCSSQGLISLPGVAVRCCPTEESGPCTQARVQHRFEEGQALPSQANALGISLHNDAMLDPPFNQDPSFWVRLEPNNEISQGIHNATEAGSEIMDREAFGDFIDILAKESLQAFAEDLPPEIDNLALPPQPLLHGASQCHFDQHGLHCSDFLVKGAEMVDAVAIIQSPRQTKAKDIRSSRSPGASCVLDSQWACGSSSSPVDNEEKRTGECTRENMKAHVVESCEGTYTLRAHSQPCMDGCGADQSCSAGHQSVYPSDVQPTLLALPSLGKKSSAEYGDAQQVETDEFHQFLSGLIRSPSPSPFLQRQMDFPMDLPTLEHTLNASPSKHETSVSSESAGMQVIHRAPTLEAQTPCFGLRLIGAEPMLPSHPTSREDKFLPHAPSCGPASGEIEQALDAHACGGFPANSQAGCPEGKAEDVLTPQECLPQMQDTSMLPEALPSFVGPSFYLASRCLDSNLAKIVSHENHCKGHTMEAPLAAAPGREWDMKAFTGVGVDKVIDNHCSTEPLESSFTSAEEDETGDRSKSAHGTYQESRRLRPAVADGEERVLTKDALQSVYHLPINEAAAQLQVGVTVLKKFCRQHNVGRWPYRKLLSVDKLVRSVEEQSEQNPAGANYIIRELGLLKQEIYNDPEVQLDGKIKKLRQSNFKMQYKQRVYAGKHAMSPGVLQKLGKGCKQDT</sequence>
<reference evidence="9" key="1">
    <citation type="submission" date="2017-08" db="EMBL/GenBank/DDBJ databases">
        <authorList>
            <person name="Polle J.E."/>
            <person name="Barry K."/>
            <person name="Cushman J."/>
            <person name="Schmutz J."/>
            <person name="Tran D."/>
            <person name="Hathwaick L.T."/>
            <person name="Yim W.C."/>
            <person name="Jenkins J."/>
            <person name="Mckie-Krisberg Z.M."/>
            <person name="Prochnik S."/>
            <person name="Lindquist E."/>
            <person name="Dockter R.B."/>
            <person name="Adam C."/>
            <person name="Molina H."/>
            <person name="Bunkerborg J."/>
            <person name="Jin E."/>
            <person name="Buchheim M."/>
            <person name="Magnuson J."/>
        </authorList>
    </citation>
    <scope>NUCLEOTIDE SEQUENCE</scope>
    <source>
        <strain evidence="9">CCAP 19/18</strain>
    </source>
</reference>
<keyword evidence="10" id="KW-1185">Reference proteome</keyword>
<evidence type="ECO:0000259" key="8">
    <source>
        <dbReference type="PROSITE" id="PS51519"/>
    </source>
</evidence>
<accession>A0ABQ7G059</accession>
<dbReference type="Pfam" id="PF02042">
    <property type="entry name" value="RWP-RK"/>
    <property type="match status" value="1"/>
</dbReference>
<evidence type="ECO:0000256" key="5">
    <source>
        <dbReference type="ARBA" id="ARBA00023163"/>
    </source>
</evidence>
<dbReference type="EMBL" id="MU070383">
    <property type="protein sequence ID" value="KAF5827989.1"/>
    <property type="molecule type" value="Genomic_DNA"/>
</dbReference>
<evidence type="ECO:0000256" key="2">
    <source>
        <dbReference type="ARBA" id="ARBA00023015"/>
    </source>
</evidence>
<feature type="compositionally biased region" description="Polar residues" evidence="7">
    <location>
        <begin position="71"/>
        <end position="84"/>
    </location>
</feature>
<proteinExistence type="predicted"/>
<gene>
    <name evidence="9" type="ORF">DUNSADRAFT_18384</name>
</gene>
<feature type="region of interest" description="Disordered" evidence="7">
    <location>
        <begin position="853"/>
        <end position="886"/>
    </location>
</feature>
<name>A0ABQ7G059_DUNSA</name>
<evidence type="ECO:0000256" key="3">
    <source>
        <dbReference type="ARBA" id="ARBA00023054"/>
    </source>
</evidence>
<evidence type="ECO:0000256" key="6">
    <source>
        <dbReference type="ARBA" id="ARBA00023242"/>
    </source>
</evidence>
<keyword evidence="4" id="KW-0238">DNA-binding</keyword>
<keyword evidence="5" id="KW-0804">Transcription</keyword>
<evidence type="ECO:0000313" key="9">
    <source>
        <dbReference type="EMBL" id="KAF5827989.1"/>
    </source>
</evidence>
<comment type="caution">
    <text evidence="9">The sequence shown here is derived from an EMBL/GenBank/DDBJ whole genome shotgun (WGS) entry which is preliminary data.</text>
</comment>
<organism evidence="9 10">
    <name type="scientific">Dunaliella salina</name>
    <name type="common">Green alga</name>
    <name type="synonym">Protococcus salinus</name>
    <dbReference type="NCBI Taxonomy" id="3046"/>
    <lineage>
        <taxon>Eukaryota</taxon>
        <taxon>Viridiplantae</taxon>
        <taxon>Chlorophyta</taxon>
        <taxon>core chlorophytes</taxon>
        <taxon>Chlorophyceae</taxon>
        <taxon>CS clade</taxon>
        <taxon>Chlamydomonadales</taxon>
        <taxon>Dunaliellaceae</taxon>
        <taxon>Dunaliella</taxon>
    </lineage>
</organism>
<evidence type="ECO:0000256" key="4">
    <source>
        <dbReference type="ARBA" id="ARBA00023125"/>
    </source>
</evidence>
<keyword evidence="6" id="KW-0539">Nucleus</keyword>
<keyword evidence="2" id="KW-0805">Transcription regulation</keyword>
<feature type="domain" description="RWP-RK" evidence="8">
    <location>
        <begin position="879"/>
        <end position="963"/>
    </location>
</feature>
<evidence type="ECO:0000256" key="1">
    <source>
        <dbReference type="ARBA" id="ARBA00004049"/>
    </source>
</evidence>
<keyword evidence="3" id="KW-0175">Coiled coil</keyword>
<evidence type="ECO:0000313" key="10">
    <source>
        <dbReference type="Proteomes" id="UP000815325"/>
    </source>
</evidence>